<organism evidence="5 6">
    <name type="scientific">Truncatella angustata</name>
    <dbReference type="NCBI Taxonomy" id="152316"/>
    <lineage>
        <taxon>Eukaryota</taxon>
        <taxon>Fungi</taxon>
        <taxon>Dikarya</taxon>
        <taxon>Ascomycota</taxon>
        <taxon>Pezizomycotina</taxon>
        <taxon>Sordariomycetes</taxon>
        <taxon>Xylariomycetidae</taxon>
        <taxon>Amphisphaeriales</taxon>
        <taxon>Sporocadaceae</taxon>
        <taxon>Truncatella</taxon>
    </lineage>
</organism>
<gene>
    <name evidence="5" type="ORF">BKA67DRAFT_45159</name>
</gene>
<dbReference type="GeneID" id="70125781"/>
<dbReference type="CDD" id="cd17352">
    <property type="entry name" value="MFS_MCT_SLC16"/>
    <property type="match status" value="1"/>
</dbReference>
<comment type="subcellular location">
    <subcellularLocation>
        <location evidence="1">Membrane</location>
        <topology evidence="1">Multi-pass membrane protein</topology>
    </subcellularLocation>
</comment>
<feature type="transmembrane region" description="Helical" evidence="4">
    <location>
        <begin position="112"/>
        <end position="130"/>
    </location>
</feature>
<feature type="transmembrane region" description="Helical" evidence="4">
    <location>
        <begin position="36"/>
        <end position="65"/>
    </location>
</feature>
<dbReference type="EMBL" id="JAGPXC010000001">
    <property type="protein sequence ID" value="KAH6660235.1"/>
    <property type="molecule type" value="Genomic_DNA"/>
</dbReference>
<dbReference type="SUPFAM" id="SSF103473">
    <property type="entry name" value="MFS general substrate transporter"/>
    <property type="match status" value="1"/>
</dbReference>
<keyword evidence="4" id="KW-0812">Transmembrane</keyword>
<evidence type="ECO:0000256" key="4">
    <source>
        <dbReference type="SAM" id="Phobius"/>
    </source>
</evidence>
<evidence type="ECO:0000313" key="6">
    <source>
        <dbReference type="Proteomes" id="UP000758603"/>
    </source>
</evidence>
<dbReference type="RefSeq" id="XP_045964366.1">
    <property type="nucleotide sequence ID" value="XM_046096889.1"/>
</dbReference>
<reference evidence="5" key="1">
    <citation type="journal article" date="2021" name="Nat. Commun.">
        <title>Genetic determinants of endophytism in the Arabidopsis root mycobiome.</title>
        <authorList>
            <person name="Mesny F."/>
            <person name="Miyauchi S."/>
            <person name="Thiergart T."/>
            <person name="Pickel B."/>
            <person name="Atanasova L."/>
            <person name="Karlsson M."/>
            <person name="Huettel B."/>
            <person name="Barry K.W."/>
            <person name="Haridas S."/>
            <person name="Chen C."/>
            <person name="Bauer D."/>
            <person name="Andreopoulos W."/>
            <person name="Pangilinan J."/>
            <person name="LaButti K."/>
            <person name="Riley R."/>
            <person name="Lipzen A."/>
            <person name="Clum A."/>
            <person name="Drula E."/>
            <person name="Henrissat B."/>
            <person name="Kohler A."/>
            <person name="Grigoriev I.V."/>
            <person name="Martin F.M."/>
            <person name="Hacquard S."/>
        </authorList>
    </citation>
    <scope>NUCLEOTIDE SEQUENCE</scope>
    <source>
        <strain evidence="5">MPI-SDFR-AT-0073</strain>
    </source>
</reference>
<keyword evidence="4" id="KW-0472">Membrane</keyword>
<dbReference type="InterPro" id="IPR050327">
    <property type="entry name" value="Proton-linked_MCT"/>
</dbReference>
<feature type="transmembrane region" description="Helical" evidence="4">
    <location>
        <begin position="396"/>
        <end position="415"/>
    </location>
</feature>
<feature type="transmembrane region" description="Helical" evidence="4">
    <location>
        <begin position="167"/>
        <end position="187"/>
    </location>
</feature>
<dbReference type="OrthoDB" id="6499973at2759"/>
<comment type="similarity">
    <text evidence="2">Belongs to the major facilitator superfamily. Monocarboxylate porter (TC 2.A.1.13) family.</text>
</comment>
<dbReference type="AlphaFoldDB" id="A0A9P8UXL7"/>
<dbReference type="Gene3D" id="1.20.1250.20">
    <property type="entry name" value="MFS general substrate transporter like domains"/>
    <property type="match status" value="2"/>
</dbReference>
<protein>
    <submittedName>
        <fullName evidence="5">MFS transporter</fullName>
    </submittedName>
</protein>
<dbReference type="GO" id="GO:0016020">
    <property type="term" value="C:membrane"/>
    <property type="evidence" value="ECO:0007669"/>
    <property type="project" value="UniProtKB-SubCell"/>
</dbReference>
<dbReference type="InterPro" id="IPR011701">
    <property type="entry name" value="MFS"/>
</dbReference>
<dbReference type="Proteomes" id="UP000758603">
    <property type="component" value="Unassembled WGS sequence"/>
</dbReference>
<evidence type="ECO:0000256" key="3">
    <source>
        <dbReference type="SAM" id="MobiDB-lite"/>
    </source>
</evidence>
<feature type="transmembrane region" description="Helical" evidence="4">
    <location>
        <begin position="77"/>
        <end position="100"/>
    </location>
</feature>
<evidence type="ECO:0000313" key="5">
    <source>
        <dbReference type="EMBL" id="KAH6660235.1"/>
    </source>
</evidence>
<evidence type="ECO:0000256" key="1">
    <source>
        <dbReference type="ARBA" id="ARBA00004141"/>
    </source>
</evidence>
<feature type="transmembrane region" description="Helical" evidence="4">
    <location>
        <begin position="199"/>
        <end position="219"/>
    </location>
</feature>
<dbReference type="Pfam" id="PF07690">
    <property type="entry name" value="MFS_1"/>
    <property type="match status" value="1"/>
</dbReference>
<feature type="transmembrane region" description="Helical" evidence="4">
    <location>
        <begin position="136"/>
        <end position="155"/>
    </location>
</feature>
<proteinExistence type="inferred from homology"/>
<name>A0A9P8UXL7_9PEZI</name>
<feature type="transmembrane region" description="Helical" evidence="4">
    <location>
        <begin position="243"/>
        <end position="265"/>
    </location>
</feature>
<comment type="caution">
    <text evidence="5">The sequence shown here is derived from an EMBL/GenBank/DDBJ whole genome shotgun (WGS) entry which is preliminary data.</text>
</comment>
<dbReference type="PANTHER" id="PTHR11360:SF315">
    <property type="entry name" value="TRANSPORTER MCH2-RELATED"/>
    <property type="match status" value="1"/>
</dbReference>
<feature type="region of interest" description="Disordered" evidence="3">
    <location>
        <begin position="1"/>
        <end position="28"/>
    </location>
</feature>
<sequence length="481" mass="52375">MSDTEKSGDTPVSEANAPASALQEQPREKEFREGGYGWVVVTVAALLNGHTWGLNSSYAVFLAYYLRTGTIEGASPLGFAFVGGLSVGIALLISPFATSLAGHKYFGTRRTIWLGTVFETISFVGASFTSKLWHLILSQGICFGVGMGLIFVASVPVPSQWFIKKRSLANGCAAAGSGFGGLAYSLGTNAMISSVGLEWTFRVLAIICFVVNCTCGALIRDRNHAIGSIHTALNWALLKRPSYLMYLGWMSFSMIPYTALIFSIVDYSQSVGLPAAQASLVGALLNLSQGLGRPIIGVSSDKIGRLNVASFCTAFVCIMTLTLWIFSFTLATCILFALLAGWASGVIWATAAPVCAEVVGIQILPSALSLTWVMMVLPSTFAEVIVLEIRKRKYRYAQLFIGLMYLAAFCFIWGLRTWKVSEMENAHLDKEQRERAIQDGGVVRDEEAMRRQDSIVQRASIASRAKETVSMTKYLWAWQKV</sequence>
<keyword evidence="6" id="KW-1185">Reference proteome</keyword>
<keyword evidence="4" id="KW-1133">Transmembrane helix</keyword>
<feature type="transmembrane region" description="Helical" evidence="4">
    <location>
        <begin position="370"/>
        <end position="389"/>
    </location>
</feature>
<accession>A0A9P8UXL7</accession>
<dbReference type="GO" id="GO:0022857">
    <property type="term" value="F:transmembrane transporter activity"/>
    <property type="evidence" value="ECO:0007669"/>
    <property type="project" value="InterPro"/>
</dbReference>
<evidence type="ECO:0000256" key="2">
    <source>
        <dbReference type="ARBA" id="ARBA00006727"/>
    </source>
</evidence>
<feature type="transmembrane region" description="Helical" evidence="4">
    <location>
        <begin position="308"/>
        <end position="339"/>
    </location>
</feature>
<dbReference type="PANTHER" id="PTHR11360">
    <property type="entry name" value="MONOCARBOXYLATE TRANSPORTER"/>
    <property type="match status" value="1"/>
</dbReference>
<dbReference type="InterPro" id="IPR036259">
    <property type="entry name" value="MFS_trans_sf"/>
</dbReference>